<dbReference type="EMBL" id="KQ419098">
    <property type="protein sequence ID" value="KOF84600.1"/>
    <property type="molecule type" value="Genomic_DNA"/>
</dbReference>
<organism evidence="4">
    <name type="scientific">Octopus bimaculoides</name>
    <name type="common">California two-spotted octopus</name>
    <dbReference type="NCBI Taxonomy" id="37653"/>
    <lineage>
        <taxon>Eukaryota</taxon>
        <taxon>Metazoa</taxon>
        <taxon>Spiralia</taxon>
        <taxon>Lophotrochozoa</taxon>
        <taxon>Mollusca</taxon>
        <taxon>Cephalopoda</taxon>
        <taxon>Coleoidea</taxon>
        <taxon>Octopodiformes</taxon>
        <taxon>Octopoda</taxon>
        <taxon>Incirrata</taxon>
        <taxon>Octopodidae</taxon>
        <taxon>Octopus</taxon>
    </lineage>
</organism>
<gene>
    <name evidence="4" type="ORF">OCBIM_22021767mg</name>
</gene>
<dbReference type="SMART" id="SM00343">
    <property type="entry name" value="ZnF_C2HC"/>
    <property type="match status" value="1"/>
</dbReference>
<name>A0A0L8H761_OCTBM</name>
<feature type="domain" description="CCHC-type" evidence="3">
    <location>
        <begin position="53"/>
        <end position="68"/>
    </location>
</feature>
<evidence type="ECO:0000313" key="4">
    <source>
        <dbReference type="EMBL" id="KOF84600.1"/>
    </source>
</evidence>
<dbReference type="PROSITE" id="PS50158">
    <property type="entry name" value="ZF_CCHC"/>
    <property type="match status" value="1"/>
</dbReference>
<dbReference type="Gene3D" id="4.10.60.10">
    <property type="entry name" value="Zinc finger, CCHC-type"/>
    <property type="match status" value="1"/>
</dbReference>
<dbReference type="InterPro" id="IPR001878">
    <property type="entry name" value="Znf_CCHC"/>
</dbReference>
<dbReference type="InterPro" id="IPR036875">
    <property type="entry name" value="Znf_CCHC_sf"/>
</dbReference>
<proteinExistence type="predicted"/>
<evidence type="ECO:0000256" key="1">
    <source>
        <dbReference type="PROSITE-ProRule" id="PRU00047"/>
    </source>
</evidence>
<feature type="region of interest" description="Disordered" evidence="2">
    <location>
        <begin position="64"/>
        <end position="196"/>
    </location>
</feature>
<evidence type="ECO:0000259" key="3">
    <source>
        <dbReference type="PROSITE" id="PS50158"/>
    </source>
</evidence>
<sequence>MKISRITEVNCSEYGLKVLVHISLSDLHKIAEELILPDEARLKIVVEGRPPVCFLCGVKGHMRAKCPQKHEEEETGKESQEEERATVEEEKMDEQYTMAKRKKTDSPPKSPRKKRKASGEEKQSEKQESTNEKRKNEKTTKVSEERTQRPSTSKAERIQKSKENEKEMIATQNERQTETEMPVAEEGIGEGRRRVTPKERNLRTMVQYPKSEEMEKRIAKMKNVIRVKVAAKEYNEGLKAVLLEKERREKPKELFGKRIEMTGIHIGYDELTPVVAFEELIEYML</sequence>
<dbReference type="AlphaFoldDB" id="A0A0L8H761"/>
<dbReference type="GO" id="GO:0008270">
    <property type="term" value="F:zinc ion binding"/>
    <property type="evidence" value="ECO:0007669"/>
    <property type="project" value="UniProtKB-KW"/>
</dbReference>
<accession>A0A0L8H761</accession>
<reference evidence="4" key="1">
    <citation type="submission" date="2015-07" db="EMBL/GenBank/DDBJ databases">
        <title>MeaNS - Measles Nucleotide Surveillance Program.</title>
        <authorList>
            <person name="Tran T."/>
            <person name="Druce J."/>
        </authorList>
    </citation>
    <scope>NUCLEOTIDE SEQUENCE</scope>
    <source>
        <strain evidence="4">UCB-OBI-ISO-001</strain>
        <tissue evidence="4">Gonad</tissue>
    </source>
</reference>
<feature type="compositionally biased region" description="Basic and acidic residues" evidence="2">
    <location>
        <begin position="68"/>
        <end position="89"/>
    </location>
</feature>
<keyword evidence="1" id="KW-0863">Zinc-finger</keyword>
<dbReference type="GO" id="GO:0003676">
    <property type="term" value="F:nucleic acid binding"/>
    <property type="evidence" value="ECO:0007669"/>
    <property type="project" value="InterPro"/>
</dbReference>
<protein>
    <recommendedName>
        <fullName evidence="3">CCHC-type domain-containing protein</fullName>
    </recommendedName>
</protein>
<feature type="compositionally biased region" description="Basic and acidic residues" evidence="2">
    <location>
        <begin position="117"/>
        <end position="168"/>
    </location>
</feature>
<keyword evidence="1" id="KW-0862">Zinc</keyword>
<dbReference type="SUPFAM" id="SSF57756">
    <property type="entry name" value="Retrovirus zinc finger-like domains"/>
    <property type="match status" value="1"/>
</dbReference>
<evidence type="ECO:0000256" key="2">
    <source>
        <dbReference type="SAM" id="MobiDB-lite"/>
    </source>
</evidence>
<keyword evidence="1" id="KW-0479">Metal-binding</keyword>